<comment type="catalytic activity">
    <reaction evidence="5">
        <text>pseudouridine(1915) in 23S rRNA + S-adenosyl-L-methionine = N(3)-methylpseudouridine(1915) in 23S rRNA + S-adenosyl-L-homocysteine + H(+)</text>
        <dbReference type="Rhea" id="RHEA:42752"/>
        <dbReference type="Rhea" id="RHEA-COMP:10221"/>
        <dbReference type="Rhea" id="RHEA-COMP:10222"/>
        <dbReference type="ChEBI" id="CHEBI:15378"/>
        <dbReference type="ChEBI" id="CHEBI:57856"/>
        <dbReference type="ChEBI" id="CHEBI:59789"/>
        <dbReference type="ChEBI" id="CHEBI:65314"/>
        <dbReference type="ChEBI" id="CHEBI:74486"/>
        <dbReference type="EC" id="2.1.1.177"/>
    </reaction>
</comment>
<dbReference type="AlphaFoldDB" id="A0A2R4MHQ3"/>
<dbReference type="SUPFAM" id="SSF75217">
    <property type="entry name" value="alpha/beta knot"/>
    <property type="match status" value="1"/>
</dbReference>
<keyword evidence="3 5" id="KW-0949">S-adenosyl-L-methionine</keyword>
<dbReference type="InterPro" id="IPR029028">
    <property type="entry name" value="Alpha/beta_knot_MTases"/>
</dbReference>
<name>A0A2R4MHQ3_9HYPH</name>
<dbReference type="Proteomes" id="UP000258927">
    <property type="component" value="Chromosome"/>
</dbReference>
<dbReference type="PANTHER" id="PTHR33603:SF1">
    <property type="entry name" value="RIBOSOMAL RNA LARGE SUBUNIT METHYLTRANSFERASE H"/>
    <property type="match status" value="1"/>
</dbReference>
<feature type="binding site" evidence="5">
    <location>
        <position position="108"/>
    </location>
    <ligand>
        <name>S-adenosyl-L-methionine</name>
        <dbReference type="ChEBI" id="CHEBI:59789"/>
    </ligand>
</feature>
<organism evidence="6 7">
    <name type="scientific">Maritalea myrionectae</name>
    <dbReference type="NCBI Taxonomy" id="454601"/>
    <lineage>
        <taxon>Bacteria</taxon>
        <taxon>Pseudomonadati</taxon>
        <taxon>Pseudomonadota</taxon>
        <taxon>Alphaproteobacteria</taxon>
        <taxon>Hyphomicrobiales</taxon>
        <taxon>Devosiaceae</taxon>
        <taxon>Maritalea</taxon>
    </lineage>
</organism>
<dbReference type="KEGG" id="mmyr:MXMO3_03058"/>
<keyword evidence="5" id="KW-0698">rRNA processing</keyword>
<dbReference type="PANTHER" id="PTHR33603">
    <property type="entry name" value="METHYLTRANSFERASE"/>
    <property type="match status" value="1"/>
</dbReference>
<evidence type="ECO:0000313" key="6">
    <source>
        <dbReference type="EMBL" id="AVX05565.1"/>
    </source>
</evidence>
<dbReference type="Gene3D" id="3.40.1280.10">
    <property type="match status" value="1"/>
</dbReference>
<gene>
    <name evidence="5" type="primary">rlmH</name>
    <name evidence="6" type="ORF">MXMO3_03058</name>
</gene>
<dbReference type="PIRSF" id="PIRSF004505">
    <property type="entry name" value="MT_bac"/>
    <property type="match status" value="1"/>
</dbReference>
<dbReference type="EMBL" id="CP021330">
    <property type="protein sequence ID" value="AVX05565.1"/>
    <property type="molecule type" value="Genomic_DNA"/>
</dbReference>
<dbReference type="HAMAP" id="MF_00658">
    <property type="entry name" value="23SrRNA_methyltr_H"/>
    <property type="match status" value="1"/>
</dbReference>
<comment type="similarity">
    <text evidence="4 5">Belongs to the RNA methyltransferase RlmH family.</text>
</comment>
<reference evidence="6 7" key="1">
    <citation type="submission" date="2017-05" db="EMBL/GenBank/DDBJ databases">
        <title>Genome Analysis of Maritalea myrionectae HL2708#5.</title>
        <authorList>
            <consortium name="Cotde Inc.-PKNU"/>
            <person name="Jang D."/>
            <person name="Oh H.-M."/>
        </authorList>
    </citation>
    <scope>NUCLEOTIDE SEQUENCE [LARGE SCALE GENOMIC DNA]</scope>
    <source>
        <strain evidence="6 7">HL2708#5</strain>
    </source>
</reference>
<accession>A0A2R4MHQ3</accession>
<keyword evidence="7" id="KW-1185">Reference proteome</keyword>
<feature type="binding site" evidence="5">
    <location>
        <begin position="127"/>
        <end position="132"/>
    </location>
    <ligand>
        <name>S-adenosyl-L-methionine</name>
        <dbReference type="ChEBI" id="CHEBI:59789"/>
    </ligand>
</feature>
<dbReference type="InterPro" id="IPR029026">
    <property type="entry name" value="tRNA_m1G_MTases_N"/>
</dbReference>
<evidence type="ECO:0000313" key="7">
    <source>
        <dbReference type="Proteomes" id="UP000258927"/>
    </source>
</evidence>
<keyword evidence="5" id="KW-0963">Cytoplasm</keyword>
<dbReference type="NCBIfam" id="NF000989">
    <property type="entry name" value="PRK00103.2-3"/>
    <property type="match status" value="1"/>
</dbReference>
<dbReference type="NCBIfam" id="NF000991">
    <property type="entry name" value="PRK00103.2-5"/>
    <property type="match status" value="1"/>
</dbReference>
<evidence type="ECO:0000256" key="4">
    <source>
        <dbReference type="ARBA" id="ARBA00038303"/>
    </source>
</evidence>
<dbReference type="CDD" id="cd18081">
    <property type="entry name" value="RlmH-like"/>
    <property type="match status" value="1"/>
</dbReference>
<keyword evidence="2 5" id="KW-0808">Transferase</keyword>
<comment type="subunit">
    <text evidence="5">Homodimer.</text>
</comment>
<evidence type="ECO:0000256" key="2">
    <source>
        <dbReference type="ARBA" id="ARBA00022679"/>
    </source>
</evidence>
<evidence type="ECO:0000256" key="1">
    <source>
        <dbReference type="ARBA" id="ARBA00022603"/>
    </source>
</evidence>
<protein>
    <recommendedName>
        <fullName evidence="5">Ribosomal RNA large subunit methyltransferase H</fullName>
        <ecNumber evidence="5">2.1.1.177</ecNumber>
    </recommendedName>
    <alternativeName>
        <fullName evidence="5">23S rRNA (pseudouridine1915-N3)-methyltransferase</fullName>
    </alternativeName>
    <alternativeName>
        <fullName evidence="5">23S rRNA m3Psi1915 methyltransferase</fullName>
    </alternativeName>
    <alternativeName>
        <fullName evidence="5">rRNA (pseudouridine-N3-)-methyltransferase RlmH</fullName>
    </alternativeName>
</protein>
<evidence type="ECO:0000256" key="3">
    <source>
        <dbReference type="ARBA" id="ARBA00022691"/>
    </source>
</evidence>
<evidence type="ECO:0000256" key="5">
    <source>
        <dbReference type="HAMAP-Rule" id="MF_00658"/>
    </source>
</evidence>
<dbReference type="GO" id="GO:0005737">
    <property type="term" value="C:cytoplasm"/>
    <property type="evidence" value="ECO:0007669"/>
    <property type="project" value="UniProtKB-SubCell"/>
</dbReference>
<comment type="subcellular location">
    <subcellularLocation>
        <location evidence="5">Cytoplasm</location>
    </subcellularLocation>
</comment>
<dbReference type="STRING" id="1122213.GCA_000423365_00750"/>
<sequence length="160" mass="18247">MKVHILAVGRLKDGPERQLVDRYIERAKSVGKQLGFGDVSVRELPESRAKQSEQRKKEEADAILAQVQDGAVFVFLDERGKSLTSEKFAQHMGDWRDNGARECWFVIGGADGLDKDLRQRGKLTLNFSNLTWPHQIVRIMLAEQIYRAMTILSGHPYHRS</sequence>
<dbReference type="InterPro" id="IPR003742">
    <property type="entry name" value="RlmH-like"/>
</dbReference>
<dbReference type="EC" id="2.1.1.177" evidence="5"/>
<dbReference type="RefSeq" id="WP_117396408.1">
    <property type="nucleotide sequence ID" value="NZ_CP021330.1"/>
</dbReference>
<dbReference type="Pfam" id="PF02590">
    <property type="entry name" value="SPOUT_MTase"/>
    <property type="match status" value="1"/>
</dbReference>
<keyword evidence="1 5" id="KW-0489">Methyltransferase</keyword>
<comment type="function">
    <text evidence="5">Specifically methylates the pseudouridine at position 1915 (m3Psi1915) in 23S rRNA.</text>
</comment>
<feature type="binding site" evidence="5">
    <location>
        <position position="76"/>
    </location>
    <ligand>
        <name>S-adenosyl-L-methionine</name>
        <dbReference type="ChEBI" id="CHEBI:59789"/>
    </ligand>
</feature>
<proteinExistence type="inferred from homology"/>
<dbReference type="GO" id="GO:0070038">
    <property type="term" value="F:rRNA (pseudouridine-N3-)-methyltransferase activity"/>
    <property type="evidence" value="ECO:0007669"/>
    <property type="project" value="UniProtKB-UniRule"/>
</dbReference>